<dbReference type="EMBL" id="LJEB01000107">
    <property type="protein sequence ID" value="KPR52126.1"/>
    <property type="molecule type" value="Genomic_DNA"/>
</dbReference>
<proteinExistence type="predicted"/>
<reference evidence="2" key="1">
    <citation type="submission" date="2015-09" db="EMBL/GenBank/DDBJ databases">
        <title>Prevalence of NDMs in South Africa.</title>
        <authorList>
            <person name="Osei Sekyere J."/>
            <person name="Govinden U."/>
            <person name="Essack S."/>
            <person name="Haldorsen B."/>
            <person name="Samuelsen O."/>
            <person name="Aasnaes B."/>
            <person name="Sundsfjord A."/>
        </authorList>
    </citation>
    <scope>NUCLEOTIDE SEQUENCE [LARGE SCALE GENOMIC DNA]</scope>
    <source>
        <strain evidence="2">ST62:944112508</strain>
    </source>
</reference>
<accession>A0AA40TIU5</accession>
<reference evidence="1 2" key="2">
    <citation type="journal article" date="2017" name="PLoS ONE">
        <title>Genomic and phenotypic characterisation of fluoroquinolone resistance mechanisms in Enterobacteriaceae in Durban, South Africa.</title>
        <authorList>
            <person name="Osei Sekyere J."/>
            <person name="Amoako D.G."/>
        </authorList>
    </citation>
    <scope>NUCLEOTIDE SEQUENCE [LARGE SCALE GENOMIC DNA]</scope>
    <source>
        <strain evidence="1 2">ST62:944112508</strain>
    </source>
</reference>
<evidence type="ECO:0000313" key="2">
    <source>
        <dbReference type="Proteomes" id="UP000050520"/>
    </source>
</evidence>
<dbReference type="Proteomes" id="UP000050520">
    <property type="component" value="Unassembled WGS sequence"/>
</dbReference>
<dbReference type="AlphaFoldDB" id="A0AA40TIU5"/>
<organism evidence="1 2">
    <name type="scientific">Citrobacter freundii</name>
    <dbReference type="NCBI Taxonomy" id="546"/>
    <lineage>
        <taxon>Bacteria</taxon>
        <taxon>Pseudomonadati</taxon>
        <taxon>Pseudomonadota</taxon>
        <taxon>Gammaproteobacteria</taxon>
        <taxon>Enterobacterales</taxon>
        <taxon>Enterobacteriaceae</taxon>
        <taxon>Citrobacter</taxon>
        <taxon>Citrobacter freundii complex</taxon>
    </lineage>
</organism>
<gene>
    <name evidence="1" type="ORF">AN672_21660</name>
</gene>
<comment type="caution">
    <text evidence="1">The sequence shown here is derived from an EMBL/GenBank/DDBJ whole genome shotgun (WGS) entry which is preliminary data.</text>
</comment>
<evidence type="ECO:0000313" key="1">
    <source>
        <dbReference type="EMBL" id="KPR52126.1"/>
    </source>
</evidence>
<protein>
    <submittedName>
        <fullName evidence="1">Uncharacterized protein</fullName>
    </submittedName>
</protein>
<name>A0AA40TIU5_CITFR</name>
<sequence length="147" mass="16759">MYSGGEKTVKLRETATVWTSGSKENYDKKTGYRVGITSRCRLLLDTIKPIENPAESQLPQKSSELPAEHLVAIMKGKTLSYQGIMSAIKKYYPDIKISLDQLQKRVFALCMSNFVGIERHDDMPVTHFTLKSVDPRFYVHSEKNMRA</sequence>